<dbReference type="AlphaFoldDB" id="A0A7G1IV21"/>
<reference evidence="2" key="1">
    <citation type="submission" date="2020-08" db="EMBL/GenBank/DDBJ databases">
        <title>Complete genome sequence of Streptococcus mitis strain Nm-65.</title>
        <authorList>
            <person name="Tabata A."/>
            <person name="Ohkuni H."/>
            <person name="Nagamune H."/>
        </authorList>
    </citation>
    <scope>NUCLEOTIDE SEQUENCE [LARGE SCALE GENOMIC DNA]</scope>
    <source>
        <strain evidence="2">Nm-65</strain>
    </source>
</reference>
<gene>
    <name evidence="1" type="ORF">SMNM65_11240</name>
</gene>
<accession>A0A7G1IV21</accession>
<sequence>MNKEENQSLIDSLLALISKEEQKEVYQIIASELLNYSPLSDTQNRIDKI</sequence>
<evidence type="ECO:0000313" key="1">
    <source>
        <dbReference type="EMBL" id="BCJ10692.1"/>
    </source>
</evidence>
<organism evidence="1 2">
    <name type="scientific">Streptococcus mitis</name>
    <dbReference type="NCBI Taxonomy" id="28037"/>
    <lineage>
        <taxon>Bacteria</taxon>
        <taxon>Bacillati</taxon>
        <taxon>Bacillota</taxon>
        <taxon>Bacilli</taxon>
        <taxon>Lactobacillales</taxon>
        <taxon>Streptococcaceae</taxon>
        <taxon>Streptococcus</taxon>
        <taxon>Streptococcus mitis group</taxon>
    </lineage>
</organism>
<name>A0A7G1IV21_STRMT</name>
<dbReference type="Proteomes" id="UP000516106">
    <property type="component" value="Chromosome"/>
</dbReference>
<protein>
    <submittedName>
        <fullName evidence="1">Uncharacterized protein</fullName>
    </submittedName>
</protein>
<dbReference type="EMBL" id="AP023349">
    <property type="protein sequence ID" value="BCJ10692.1"/>
    <property type="molecule type" value="Genomic_DNA"/>
</dbReference>
<evidence type="ECO:0000313" key="2">
    <source>
        <dbReference type="Proteomes" id="UP000516106"/>
    </source>
</evidence>
<proteinExistence type="predicted"/>